<feature type="domain" description="Major facilitator superfamily (MFS) profile" evidence="14">
    <location>
        <begin position="697"/>
        <end position="1132"/>
    </location>
</feature>
<dbReference type="GO" id="GO:0022857">
    <property type="term" value="F:transmembrane transporter activity"/>
    <property type="evidence" value="ECO:0007669"/>
    <property type="project" value="InterPro"/>
</dbReference>
<keyword evidence="9 13" id="KW-0472">Membrane</keyword>
<keyword evidence="6 12" id="KW-0479">Metal-binding</keyword>
<dbReference type="InterPro" id="IPR020846">
    <property type="entry name" value="MFS_dom"/>
</dbReference>
<feature type="transmembrane region" description="Helical" evidence="13">
    <location>
        <begin position="928"/>
        <end position="950"/>
    </location>
</feature>
<gene>
    <name evidence="15" type="ORF">HS088_TW13G01061</name>
</gene>
<dbReference type="AlphaFoldDB" id="A0A7J7CW87"/>
<dbReference type="InterPro" id="IPR000587">
    <property type="entry name" value="Creatinase_N"/>
</dbReference>
<feature type="transmembrane region" description="Helical" evidence="13">
    <location>
        <begin position="995"/>
        <end position="1016"/>
    </location>
</feature>
<comment type="similarity">
    <text evidence="11">Belongs to the major facilitator superfamily. Spinster (TC 2.A.1.49) family.</text>
</comment>
<dbReference type="PROSITE" id="PS00491">
    <property type="entry name" value="PROLINE_PEPTIDASE"/>
    <property type="match status" value="1"/>
</dbReference>
<keyword evidence="16" id="KW-1185">Reference proteome</keyword>
<keyword evidence="5 13" id="KW-0812">Transmembrane</keyword>
<dbReference type="GO" id="GO:0070006">
    <property type="term" value="F:metalloaminopeptidase activity"/>
    <property type="evidence" value="ECO:0007669"/>
    <property type="project" value="InterPro"/>
</dbReference>
<evidence type="ECO:0000256" key="8">
    <source>
        <dbReference type="ARBA" id="ARBA00022989"/>
    </source>
</evidence>
<dbReference type="CDD" id="cd17328">
    <property type="entry name" value="MFS_spinster_like"/>
    <property type="match status" value="1"/>
</dbReference>
<dbReference type="Gene3D" id="1.20.1250.20">
    <property type="entry name" value="MFS general substrate transporter like domains"/>
    <property type="match status" value="2"/>
</dbReference>
<dbReference type="FunFam" id="3.40.350.10:FF:000003">
    <property type="entry name" value="Xaa-pro aminopeptidase P"/>
    <property type="match status" value="1"/>
</dbReference>
<comment type="subcellular location">
    <subcellularLocation>
        <location evidence="2">Membrane</location>
        <topology evidence="2">Multi-pass membrane protein</topology>
    </subcellularLocation>
</comment>
<evidence type="ECO:0000259" key="14">
    <source>
        <dbReference type="PROSITE" id="PS50850"/>
    </source>
</evidence>
<dbReference type="CDD" id="cd01085">
    <property type="entry name" value="APP"/>
    <property type="match status" value="1"/>
</dbReference>
<keyword evidence="8 13" id="KW-1133">Transmembrane helix</keyword>
<keyword evidence="4" id="KW-0813">Transport</keyword>
<organism evidence="15 16">
    <name type="scientific">Tripterygium wilfordii</name>
    <name type="common">Thunder God vine</name>
    <dbReference type="NCBI Taxonomy" id="458696"/>
    <lineage>
        <taxon>Eukaryota</taxon>
        <taxon>Viridiplantae</taxon>
        <taxon>Streptophyta</taxon>
        <taxon>Embryophyta</taxon>
        <taxon>Tracheophyta</taxon>
        <taxon>Spermatophyta</taxon>
        <taxon>Magnoliopsida</taxon>
        <taxon>eudicotyledons</taxon>
        <taxon>Gunneridae</taxon>
        <taxon>Pentapetalae</taxon>
        <taxon>rosids</taxon>
        <taxon>fabids</taxon>
        <taxon>Celastrales</taxon>
        <taxon>Celastraceae</taxon>
        <taxon>Tripterygium</taxon>
    </lineage>
</organism>
<feature type="transmembrane region" description="Helical" evidence="13">
    <location>
        <begin position="791"/>
        <end position="810"/>
    </location>
</feature>
<evidence type="ECO:0000256" key="7">
    <source>
        <dbReference type="ARBA" id="ARBA00022801"/>
    </source>
</evidence>
<dbReference type="GO" id="GO:0046872">
    <property type="term" value="F:metal ion binding"/>
    <property type="evidence" value="ECO:0007669"/>
    <property type="project" value="UniProtKB-KW"/>
</dbReference>
<evidence type="ECO:0000256" key="12">
    <source>
        <dbReference type="RuleBase" id="RU000590"/>
    </source>
</evidence>
<evidence type="ECO:0000256" key="2">
    <source>
        <dbReference type="ARBA" id="ARBA00004141"/>
    </source>
</evidence>
<dbReference type="InterPro" id="IPR032416">
    <property type="entry name" value="Peptidase_M24_C"/>
</dbReference>
<dbReference type="InterPro" id="IPR029149">
    <property type="entry name" value="Creatin/AminoP/Spt16_N"/>
</dbReference>
<dbReference type="InterPro" id="IPR044770">
    <property type="entry name" value="MFS_spinster-like"/>
</dbReference>
<evidence type="ECO:0000256" key="9">
    <source>
        <dbReference type="ARBA" id="ARBA00023136"/>
    </source>
</evidence>
<dbReference type="InterPro" id="IPR036005">
    <property type="entry name" value="Creatinase/aminopeptidase-like"/>
</dbReference>
<keyword evidence="15" id="KW-0645">Protease</keyword>
<dbReference type="PANTHER" id="PTHR43763:SF12">
    <property type="entry name" value="AMINOPEPTIDASE P1"/>
    <property type="match status" value="1"/>
</dbReference>
<evidence type="ECO:0000256" key="4">
    <source>
        <dbReference type="ARBA" id="ARBA00022448"/>
    </source>
</evidence>
<comment type="caution">
    <text evidence="15">The sequence shown here is derived from an EMBL/GenBank/DDBJ whole genome shotgun (WGS) entry which is preliminary data.</text>
</comment>
<feature type="transmembrane region" description="Helical" evidence="13">
    <location>
        <begin position="1111"/>
        <end position="1130"/>
    </location>
</feature>
<dbReference type="PROSITE" id="PS50850">
    <property type="entry name" value="MFS"/>
    <property type="match status" value="1"/>
</dbReference>
<dbReference type="InterPro" id="IPR033740">
    <property type="entry name" value="Pept_M24B"/>
</dbReference>
<dbReference type="Gene3D" id="3.90.230.10">
    <property type="entry name" value="Creatinase/methionine aminopeptidase superfamily"/>
    <property type="match status" value="1"/>
</dbReference>
<keyword evidence="15" id="KW-0031">Aminopeptidase</keyword>
<evidence type="ECO:0000256" key="11">
    <source>
        <dbReference type="ARBA" id="ARBA00024338"/>
    </source>
</evidence>
<dbReference type="GO" id="GO:0005737">
    <property type="term" value="C:cytoplasm"/>
    <property type="evidence" value="ECO:0007669"/>
    <property type="project" value="UniProtKB-ARBA"/>
</dbReference>
<dbReference type="SUPFAM" id="SSF53092">
    <property type="entry name" value="Creatinase/prolidase N-terminal domain"/>
    <property type="match status" value="1"/>
</dbReference>
<feature type="transmembrane region" description="Helical" evidence="13">
    <location>
        <begin position="962"/>
        <end position="983"/>
    </location>
</feature>
<dbReference type="GO" id="GO:0016020">
    <property type="term" value="C:membrane"/>
    <property type="evidence" value="ECO:0007669"/>
    <property type="project" value="UniProtKB-SubCell"/>
</dbReference>
<dbReference type="Pfam" id="PF01321">
    <property type="entry name" value="Creatinase_N"/>
    <property type="match status" value="1"/>
</dbReference>
<comment type="cofactor">
    <cofactor evidence="1">
        <name>Mn(2+)</name>
        <dbReference type="ChEBI" id="CHEBI:29035"/>
    </cofactor>
</comment>
<proteinExistence type="inferred from homology"/>
<sequence length="1152" mass="126719">MADTLAALRSLMDSHSPPLDALIVPSEDYHQSEYVSDRDKRREFVSGFTGTAGLALVTKTEALLWTDARYYLQAEQELSDEWTLMRMEKDPAVDKWMADNFSKDAAIGIDPWCVSVEKAKKWEHAFSKKQQKLVQTSTNLVDEVWKNRPPVKIDPAIVLPLEFAGLSVAEKLKNLREKLLSEKARGIIITALDEVAWLYNIRGSDIPYCPVVHAFTLVTTSSAFLYMDKRKVSLEVKSHLEENGIEVCDYGTVSSDVGLLASNELGSSSAVKGIQPEVMQGLEVNCRENVTGDGRNEEEENDNDLIWISPGSCCYALYLKLNCDKVLLQRSPLALAKALKNPVELDGLKKAHIRDGAAVVQYLVWLDKQMQEVYGASGYFLEEDIKNTNNQLKTMKLTELTVSDKLESLRASKENFRGLSFPTISSVGPNAAMNHYNPQAETCAEMDPNSIYLFDSGGQYLDGTTDITRTVHFGKPSAHEKACYTAVLKGHIALGNARFPNGTYGNALDILARASLWKDGLDYRHGTGHGIGSYLNVHEVGPHWIGSGPQERNVPLQASMTVTDEPGYYEDGYFGIRLENVLVVKGADTKFNFGDKGYLTFEHITWAPYQKKLIDLLLLTPEEINWVNTYHARCGEILAPYLDESERGWLKKATEPTNGTGPPIRSIDVSPSLWNESGPPGNLKAMKTAKIFGVSLSLILINMAAIMERADENLLPSVYKEVSEAFNAGPSDLGYLTFIRNFVQGLSSPLAGVLVINHDRPTILALGTFCWALSTAAVGVSQYFLQVAFWRAVNGFGLALVIPVLQSFIADSYMDGVRGTGFGLLSLIGTLGGIGGGVLATLMAGQQYWGIPGWRCAFILMAALSSLIGFSVFVFVTDPRKAISVNHASGEDSDRDLLIEKSKASASSIWLESWAATKAVIKVKTFQIIVLQGIVGSLPWTAMVFFTMWFELIGFDHNSTAALLSLFAIGCAMGSLVGGLIADRLSQLYPYKGRIMCAQFSAFMGIPFSWFLLRVIPQSVSSYYTFATTVFFMGLTISWNATAANGPMFAEVVPAKHRTMIYAFDRAFEGSFSSFAAPLVGILSEQMFGYDSKSIDPVKGSEREAFALSKGLLSMMAVPFGLCCLLYSPLYKLLRQDCENAKMAGSKETEMI</sequence>
<dbReference type="Pfam" id="PF16188">
    <property type="entry name" value="Peptidase_M24_C"/>
    <property type="match status" value="1"/>
</dbReference>
<dbReference type="SUPFAM" id="SSF55920">
    <property type="entry name" value="Creatinase/aminopeptidase"/>
    <property type="match status" value="1"/>
</dbReference>
<name>A0A7J7CW87_TRIWF</name>
<evidence type="ECO:0000313" key="16">
    <source>
        <dbReference type="Proteomes" id="UP000593562"/>
    </source>
</evidence>
<dbReference type="InterPro" id="IPR050422">
    <property type="entry name" value="X-Pro_aminopeptidase_P"/>
</dbReference>
<dbReference type="InterPro" id="IPR036259">
    <property type="entry name" value="MFS_trans_sf"/>
</dbReference>
<dbReference type="EMBL" id="JAAARO010000013">
    <property type="protein sequence ID" value="KAF5738166.1"/>
    <property type="molecule type" value="Genomic_DNA"/>
</dbReference>
<keyword evidence="7" id="KW-0378">Hydrolase</keyword>
<dbReference type="InterPro" id="IPR001131">
    <property type="entry name" value="Peptidase_M24B_aminopep-P_CS"/>
</dbReference>
<evidence type="ECO:0000256" key="6">
    <source>
        <dbReference type="ARBA" id="ARBA00022723"/>
    </source>
</evidence>
<protein>
    <submittedName>
        <fullName evidence="15">Xaa-Pro aminopeptidase P isoform X1</fullName>
    </submittedName>
</protein>
<evidence type="ECO:0000256" key="5">
    <source>
        <dbReference type="ARBA" id="ARBA00022692"/>
    </source>
</evidence>
<evidence type="ECO:0000256" key="1">
    <source>
        <dbReference type="ARBA" id="ARBA00001936"/>
    </source>
</evidence>
<dbReference type="FunCoup" id="A0A7J7CW87">
    <property type="interactions" value="959"/>
</dbReference>
<evidence type="ECO:0000313" key="15">
    <source>
        <dbReference type="EMBL" id="KAF5738166.1"/>
    </source>
</evidence>
<evidence type="ECO:0000256" key="13">
    <source>
        <dbReference type="SAM" id="Phobius"/>
    </source>
</evidence>
<accession>A0A7J7CW87</accession>
<reference evidence="15 16" key="1">
    <citation type="journal article" date="2020" name="Nat. Commun.">
        <title>Genome of Tripterygium wilfordii and identification of cytochrome P450 involved in triptolide biosynthesis.</title>
        <authorList>
            <person name="Tu L."/>
            <person name="Su P."/>
            <person name="Zhang Z."/>
            <person name="Gao L."/>
            <person name="Wang J."/>
            <person name="Hu T."/>
            <person name="Zhou J."/>
            <person name="Zhang Y."/>
            <person name="Zhao Y."/>
            <person name="Liu Y."/>
            <person name="Song Y."/>
            <person name="Tong Y."/>
            <person name="Lu Y."/>
            <person name="Yang J."/>
            <person name="Xu C."/>
            <person name="Jia M."/>
            <person name="Peters R.J."/>
            <person name="Huang L."/>
            <person name="Gao W."/>
        </authorList>
    </citation>
    <scope>NUCLEOTIDE SEQUENCE [LARGE SCALE GENOMIC DNA]</scope>
    <source>
        <strain evidence="16">cv. XIE 37</strain>
        <tissue evidence="15">Leaf</tissue>
    </source>
</reference>
<dbReference type="Proteomes" id="UP000593562">
    <property type="component" value="Unassembled WGS sequence"/>
</dbReference>
<dbReference type="Pfam" id="PF07690">
    <property type="entry name" value="MFS_1"/>
    <property type="match status" value="1"/>
</dbReference>
<feature type="transmembrane region" description="Helical" evidence="13">
    <location>
        <begin position="1022"/>
        <end position="1041"/>
    </location>
</feature>
<comment type="similarity">
    <text evidence="3 12">Belongs to the peptidase M24B family.</text>
</comment>
<dbReference type="Gene3D" id="3.40.350.10">
    <property type="entry name" value="Creatinase/prolidase N-terminal domain"/>
    <property type="match status" value="2"/>
</dbReference>
<evidence type="ECO:0000256" key="3">
    <source>
        <dbReference type="ARBA" id="ARBA00008766"/>
    </source>
</evidence>
<feature type="transmembrane region" description="Helical" evidence="13">
    <location>
        <begin position="822"/>
        <end position="845"/>
    </location>
</feature>
<dbReference type="FunFam" id="3.90.230.10:FF:000007">
    <property type="entry name" value="Xaa-Pro aminopeptidase P"/>
    <property type="match status" value="1"/>
</dbReference>
<dbReference type="InParanoid" id="A0A7J7CW87"/>
<evidence type="ECO:0000256" key="10">
    <source>
        <dbReference type="ARBA" id="ARBA00023211"/>
    </source>
</evidence>
<dbReference type="SUPFAM" id="SSF103473">
    <property type="entry name" value="MFS general substrate transporter"/>
    <property type="match status" value="1"/>
</dbReference>
<dbReference type="InterPro" id="IPR011701">
    <property type="entry name" value="MFS"/>
</dbReference>
<feature type="transmembrane region" description="Helical" evidence="13">
    <location>
        <begin position="857"/>
        <end position="876"/>
    </location>
</feature>
<keyword evidence="10" id="KW-0464">Manganese</keyword>
<dbReference type="InterPro" id="IPR000994">
    <property type="entry name" value="Pept_M24"/>
</dbReference>
<dbReference type="Pfam" id="PF16189">
    <property type="entry name" value="Creatinase_N_2"/>
    <property type="match status" value="1"/>
</dbReference>
<dbReference type="Pfam" id="PF00557">
    <property type="entry name" value="Peptidase_M24"/>
    <property type="match status" value="1"/>
</dbReference>
<dbReference type="PANTHER" id="PTHR43763">
    <property type="entry name" value="XAA-PRO AMINOPEPTIDASE 1"/>
    <property type="match status" value="1"/>
</dbReference>